<accession>A0A2S5G8B8</accession>
<dbReference type="Proteomes" id="UP000239047">
    <property type="component" value="Unassembled WGS sequence"/>
</dbReference>
<proteinExistence type="predicted"/>
<dbReference type="AlphaFoldDB" id="A0A2S5G8B8"/>
<name>A0A2S5G8B8_9BACL</name>
<protein>
    <submittedName>
        <fullName evidence="2">Polysaccharide pyruvyl transferase family protein</fullName>
    </submittedName>
</protein>
<evidence type="ECO:0000313" key="2">
    <source>
        <dbReference type="EMBL" id="PPA69230.1"/>
    </source>
</evidence>
<comment type="caution">
    <text evidence="2">The sequence shown here is derived from an EMBL/GenBank/DDBJ whole genome shotgun (WGS) entry which is preliminary data.</text>
</comment>
<sequence length="374" mass="43985">MKIYTITCHNVYNHGASLQAYALMKFLLTCGHEVEIIDYRPKYLNNHYNLLNVDNPKWERNIILKWLYLMMKFPLRLIGLKRKKAFDSFTFEFLKLTKNIYTTNDELRNLPIVDAYICGSDQIWNSLFENGKDPAFYLDFAPKEKLKLSYAASFATDFISNNWIPFVKKRVKELDGIGVRETSAVDILNKMNISKAVTVVDPTLLLSKHDWNIISKRKFKQKYILIYDFEKSNLIERLATELAREKGYKIYSINPVNIKYAHKQFKYVGPEVFISLVRDAQFIFSNSFHAAVFSVIFKKNFAIVNRTENINTRMRDFLTELKLNDRLVQEDRIITDILKPIDYNEVVEIIDTKINFSKSYLENLLTKKRVKDAL</sequence>
<feature type="domain" description="Polysaccharide pyruvyl transferase" evidence="1">
    <location>
        <begin position="13"/>
        <end position="305"/>
    </location>
</feature>
<dbReference type="GO" id="GO:0016740">
    <property type="term" value="F:transferase activity"/>
    <property type="evidence" value="ECO:0007669"/>
    <property type="project" value="UniProtKB-KW"/>
</dbReference>
<dbReference type="RefSeq" id="WP_104058969.1">
    <property type="nucleotide sequence ID" value="NZ_PREZ01000006.1"/>
</dbReference>
<dbReference type="InterPro" id="IPR007345">
    <property type="entry name" value="Polysacch_pyruvyl_Trfase"/>
</dbReference>
<evidence type="ECO:0000313" key="3">
    <source>
        <dbReference type="Proteomes" id="UP000239047"/>
    </source>
</evidence>
<reference evidence="2 3" key="1">
    <citation type="submission" date="2018-02" db="EMBL/GenBank/DDBJ databases">
        <title>Jeotgalibacillus proteolyticum sp. nov. a protease producing bacterium isolated from ocean sediments of Laizhou Bay.</title>
        <authorList>
            <person name="Li Y."/>
        </authorList>
    </citation>
    <scope>NUCLEOTIDE SEQUENCE [LARGE SCALE GENOMIC DNA]</scope>
    <source>
        <strain evidence="2 3">22-7</strain>
    </source>
</reference>
<evidence type="ECO:0000259" key="1">
    <source>
        <dbReference type="Pfam" id="PF04230"/>
    </source>
</evidence>
<dbReference type="EMBL" id="PREZ01000006">
    <property type="protein sequence ID" value="PPA69230.1"/>
    <property type="molecule type" value="Genomic_DNA"/>
</dbReference>
<dbReference type="Pfam" id="PF04230">
    <property type="entry name" value="PS_pyruv_trans"/>
    <property type="match status" value="1"/>
</dbReference>
<gene>
    <name evidence="2" type="ORF">C4B60_15610</name>
</gene>
<organism evidence="2 3">
    <name type="scientific">Jeotgalibacillus proteolyticus</name>
    <dbReference type="NCBI Taxonomy" id="2082395"/>
    <lineage>
        <taxon>Bacteria</taxon>
        <taxon>Bacillati</taxon>
        <taxon>Bacillota</taxon>
        <taxon>Bacilli</taxon>
        <taxon>Bacillales</taxon>
        <taxon>Caryophanaceae</taxon>
        <taxon>Jeotgalibacillus</taxon>
    </lineage>
</organism>
<keyword evidence="2" id="KW-0808">Transferase</keyword>
<keyword evidence="3" id="KW-1185">Reference proteome</keyword>
<dbReference type="OrthoDB" id="9799278at2"/>